<name>A0A6J4R0M4_9ACTN</name>
<proteinExistence type="predicted"/>
<dbReference type="AlphaFoldDB" id="A0A6J4R0M4"/>
<sequence>MTHLANYLQYLAKAEANLAEGFRKIGEAHADEVDIYHTSDTLAEQCEAHVEKLRPFCEEYGEEGTAEPDRLYHELFTETRQGGLGLLRDMQDLYLMASACDISWTMIGQAAQGLPDMELLEVVNLCEAQTATQLKWLKTRMKQAAPQALLVAS</sequence>
<dbReference type="EMBL" id="CADCVE010000079">
    <property type="protein sequence ID" value="CAA9460731.1"/>
    <property type="molecule type" value="Genomic_DNA"/>
</dbReference>
<evidence type="ECO:0000313" key="1">
    <source>
        <dbReference type="EMBL" id="CAA9460731.1"/>
    </source>
</evidence>
<reference evidence="1" key="1">
    <citation type="submission" date="2020-02" db="EMBL/GenBank/DDBJ databases">
        <authorList>
            <person name="Meier V. D."/>
        </authorList>
    </citation>
    <scope>NUCLEOTIDE SEQUENCE</scope>
    <source>
        <strain evidence="1">AVDCRST_MAG28</strain>
    </source>
</reference>
<accession>A0A6J4R0M4</accession>
<organism evidence="1">
    <name type="scientific">uncultured Rubrobacteraceae bacterium</name>
    <dbReference type="NCBI Taxonomy" id="349277"/>
    <lineage>
        <taxon>Bacteria</taxon>
        <taxon>Bacillati</taxon>
        <taxon>Actinomycetota</taxon>
        <taxon>Rubrobacteria</taxon>
        <taxon>Rubrobacterales</taxon>
        <taxon>Rubrobacteraceae</taxon>
        <taxon>environmental samples</taxon>
    </lineage>
</organism>
<protein>
    <recommendedName>
        <fullName evidence="2">DUF2383 domain-containing protein</fullName>
    </recommendedName>
</protein>
<evidence type="ECO:0008006" key="2">
    <source>
        <dbReference type="Google" id="ProtNLM"/>
    </source>
</evidence>
<gene>
    <name evidence="1" type="ORF">AVDCRST_MAG28-3133</name>
</gene>